<dbReference type="InterPro" id="IPR043129">
    <property type="entry name" value="ATPase_NBD"/>
</dbReference>
<dbReference type="Pfam" id="PF05134">
    <property type="entry name" value="T2SSL"/>
    <property type="match status" value="1"/>
</dbReference>
<keyword evidence="1" id="KW-0812">Transmembrane</keyword>
<dbReference type="InterPro" id="IPR007812">
    <property type="entry name" value="T2SS_protein-GspL"/>
</dbReference>
<reference evidence="4" key="1">
    <citation type="submission" date="2015-03" db="EMBL/GenBank/DDBJ databases">
        <authorList>
            <consortium name="Pathogen Informatics"/>
            <person name="Murphy D."/>
        </authorList>
    </citation>
    <scope>NUCLEOTIDE SEQUENCE [LARGE SCALE GENOMIC DNA]</scope>
    <source>
        <strain evidence="4">68/02</strain>
    </source>
</reference>
<feature type="domain" description="GspL cytoplasmic actin-ATPase-like" evidence="2">
    <location>
        <begin position="14"/>
        <end position="236"/>
    </location>
</feature>
<dbReference type="Gene3D" id="3.30.420.380">
    <property type="match status" value="1"/>
</dbReference>
<evidence type="ECO:0000313" key="3">
    <source>
        <dbReference type="EMBL" id="CQI95699.1"/>
    </source>
</evidence>
<dbReference type="GO" id="GO:0015627">
    <property type="term" value="C:type II protein secretion system complex"/>
    <property type="evidence" value="ECO:0007669"/>
    <property type="project" value="InterPro"/>
</dbReference>
<evidence type="ECO:0000256" key="1">
    <source>
        <dbReference type="SAM" id="Phobius"/>
    </source>
</evidence>
<dbReference type="RefSeq" id="WP_073991299.1">
    <property type="nucleotide sequence ID" value="NZ_CTKE01000021.1"/>
</dbReference>
<dbReference type="NCBIfam" id="TIGR01709">
    <property type="entry name" value="typeII_sec_gspL"/>
    <property type="match status" value="1"/>
</dbReference>
<accession>A0A0U1HXA2</accession>
<keyword evidence="1" id="KW-0472">Membrane</keyword>
<dbReference type="GO" id="GO:0015628">
    <property type="term" value="P:protein secretion by the type II secretion system"/>
    <property type="evidence" value="ECO:0007669"/>
    <property type="project" value="InterPro"/>
</dbReference>
<evidence type="ECO:0000313" key="4">
    <source>
        <dbReference type="Proteomes" id="UP000042054"/>
    </source>
</evidence>
<dbReference type="Proteomes" id="UP000042054">
    <property type="component" value="Unassembled WGS sequence"/>
</dbReference>
<protein>
    <submittedName>
        <fullName evidence="3">General secretion pathway protein L</fullName>
    </submittedName>
</protein>
<dbReference type="EMBL" id="CTKE01000021">
    <property type="protein sequence ID" value="CQI95699.1"/>
    <property type="molecule type" value="Genomic_DNA"/>
</dbReference>
<organism evidence="3 4">
    <name type="scientific">Yersinia rohdei</name>
    <dbReference type="NCBI Taxonomy" id="29485"/>
    <lineage>
        <taxon>Bacteria</taxon>
        <taxon>Pseudomonadati</taxon>
        <taxon>Pseudomonadota</taxon>
        <taxon>Gammaproteobacteria</taxon>
        <taxon>Enterobacterales</taxon>
        <taxon>Yersiniaceae</taxon>
        <taxon>Yersinia</taxon>
    </lineage>
</organism>
<keyword evidence="1" id="KW-1133">Transmembrane helix</keyword>
<dbReference type="STRING" id="29485.CH64_1728"/>
<proteinExistence type="predicted"/>
<dbReference type="OrthoDB" id="7011844at2"/>
<dbReference type="InterPro" id="IPR024230">
    <property type="entry name" value="GspL_cyto_dom"/>
</dbReference>
<feature type="transmembrane region" description="Helical" evidence="1">
    <location>
        <begin position="247"/>
        <end position="269"/>
    </location>
</feature>
<dbReference type="GO" id="GO:0009276">
    <property type="term" value="C:Gram-negative-bacterium-type cell wall"/>
    <property type="evidence" value="ECO:0007669"/>
    <property type="project" value="InterPro"/>
</dbReference>
<sequence>MNILSSKITSQAILVIRFGCHMTDIIYWHLTSNDGKNEQFGKLNNPSELIDIPMLFNSDVKILVCTSQIIYRRIKLQGNKKINNLKSLRFSFEKTIVSNIDYFHTIILKTDSDCCYVAAVEHKFMQLWLGWLKDAGISTTVIIPDVLTLPFSNGQWTSVKLNNEYLIRNNYFSGFLVKDTIVEKLLLTKSHLLSEDVFICTNSQPENLQRGQSCDALRIMANNVNDSDVNLLCGRYYRYRKRVADNYFSFTRISILLLLFVVVFINSLFNKYEIENDINILNELSRGFYAKFPSVEQYDSYSQNDNGYPLTDRYNFIMYLHDSNTAMVNINSAINSIRFDNKNRTLIYNLDITNSNVTDSEFDQIDLKMAGLSMTKSYHDDDTYNIVFQHQL</sequence>
<dbReference type="SUPFAM" id="SSF53067">
    <property type="entry name" value="Actin-like ATPase domain"/>
    <property type="match status" value="2"/>
</dbReference>
<dbReference type="Gene3D" id="3.30.420.370">
    <property type="match status" value="1"/>
</dbReference>
<dbReference type="AlphaFoldDB" id="A0A0U1HXA2"/>
<name>A0A0U1HXA2_YERRO</name>
<dbReference type="CDD" id="cd24017">
    <property type="entry name" value="ASKHA_T2SSL_N"/>
    <property type="match status" value="1"/>
</dbReference>
<evidence type="ECO:0000259" key="2">
    <source>
        <dbReference type="Pfam" id="PF05134"/>
    </source>
</evidence>
<gene>
    <name evidence="3" type="primary">outL</name>
    <name evidence="3" type="ORF">ERS008555_03451</name>
</gene>